<sequence length="67" mass="7456">MDILPLETQRHWQSNATVSLYASMQRLSITSVNDECYEVGGCQQNNVAPSSQVEDGSVIHLPNHLRS</sequence>
<evidence type="ECO:0000313" key="2">
    <source>
        <dbReference type="Proteomes" id="UP001497644"/>
    </source>
</evidence>
<dbReference type="AlphaFoldDB" id="A0AAV2NGE4"/>
<dbReference type="EMBL" id="OZ034838">
    <property type="protein sequence ID" value="CAL1678878.1"/>
    <property type="molecule type" value="Genomic_DNA"/>
</dbReference>
<gene>
    <name evidence="1" type="ORF">LPLAT_LOCUS4659</name>
</gene>
<organism evidence="1 2">
    <name type="scientific">Lasius platythorax</name>
    <dbReference type="NCBI Taxonomy" id="488582"/>
    <lineage>
        <taxon>Eukaryota</taxon>
        <taxon>Metazoa</taxon>
        <taxon>Ecdysozoa</taxon>
        <taxon>Arthropoda</taxon>
        <taxon>Hexapoda</taxon>
        <taxon>Insecta</taxon>
        <taxon>Pterygota</taxon>
        <taxon>Neoptera</taxon>
        <taxon>Endopterygota</taxon>
        <taxon>Hymenoptera</taxon>
        <taxon>Apocrita</taxon>
        <taxon>Aculeata</taxon>
        <taxon>Formicoidea</taxon>
        <taxon>Formicidae</taxon>
        <taxon>Formicinae</taxon>
        <taxon>Lasius</taxon>
        <taxon>Lasius</taxon>
    </lineage>
</organism>
<protein>
    <submittedName>
        <fullName evidence="1">Uncharacterized protein</fullName>
    </submittedName>
</protein>
<keyword evidence="2" id="KW-1185">Reference proteome</keyword>
<name>A0AAV2NGE4_9HYME</name>
<reference evidence="1" key="1">
    <citation type="submission" date="2024-04" db="EMBL/GenBank/DDBJ databases">
        <authorList>
            <consortium name="Molecular Ecology Group"/>
        </authorList>
    </citation>
    <scope>NUCLEOTIDE SEQUENCE</scope>
</reference>
<evidence type="ECO:0000313" key="1">
    <source>
        <dbReference type="EMBL" id="CAL1678878.1"/>
    </source>
</evidence>
<accession>A0AAV2NGE4</accession>
<dbReference type="Proteomes" id="UP001497644">
    <property type="component" value="Chromosome 15"/>
</dbReference>
<proteinExistence type="predicted"/>